<feature type="domain" description="KOW" evidence="12">
    <location>
        <begin position="3"/>
        <end position="30"/>
    </location>
</feature>
<evidence type="ECO:0000313" key="14">
    <source>
        <dbReference type="Proteomes" id="UP000242497"/>
    </source>
</evidence>
<accession>A0A1M6R4Z6</accession>
<comment type="subunit">
    <text evidence="3 10">Part of the 50S ribosomal subunit.</text>
</comment>
<dbReference type="HAMAP" id="MF_01326_B">
    <property type="entry name" value="Ribosomal_uL24_B"/>
    <property type="match status" value="1"/>
</dbReference>
<keyword evidence="7 10" id="KW-0687">Ribonucleoprotein</keyword>
<dbReference type="Gene3D" id="2.30.30.30">
    <property type="match status" value="1"/>
</dbReference>
<evidence type="ECO:0000256" key="2">
    <source>
        <dbReference type="ARBA" id="ARBA00010618"/>
    </source>
</evidence>
<keyword evidence="5 10" id="KW-0694">RNA-binding</keyword>
<evidence type="ECO:0000256" key="4">
    <source>
        <dbReference type="ARBA" id="ARBA00022730"/>
    </source>
</evidence>
<dbReference type="Proteomes" id="UP000242497">
    <property type="component" value="Unassembled WGS sequence"/>
</dbReference>
<dbReference type="GO" id="GO:0006412">
    <property type="term" value="P:translation"/>
    <property type="evidence" value="ECO:0007669"/>
    <property type="project" value="UniProtKB-UniRule"/>
</dbReference>
<dbReference type="InterPro" id="IPR057264">
    <property type="entry name" value="Ribosomal_uL24_C"/>
</dbReference>
<dbReference type="FunFam" id="2.30.30.30:FF:000004">
    <property type="entry name" value="50S ribosomal protein L24"/>
    <property type="match status" value="1"/>
</dbReference>
<comment type="function">
    <text evidence="1 10">One of two assembly initiator proteins, it binds directly to the 5'-end of the 23S rRNA, where it nucleates assembly of the 50S subunit.</text>
</comment>
<dbReference type="Pfam" id="PF00467">
    <property type="entry name" value="KOW"/>
    <property type="match status" value="1"/>
</dbReference>
<dbReference type="NCBIfam" id="TIGR01079">
    <property type="entry name" value="rplX_bact"/>
    <property type="match status" value="1"/>
</dbReference>
<evidence type="ECO:0000256" key="10">
    <source>
        <dbReference type="HAMAP-Rule" id="MF_01326"/>
    </source>
</evidence>
<dbReference type="GO" id="GO:0019843">
    <property type="term" value="F:rRNA binding"/>
    <property type="evidence" value="ECO:0007669"/>
    <property type="project" value="UniProtKB-UniRule"/>
</dbReference>
<name>A0A1M6R4Z6_9FIRM</name>
<evidence type="ECO:0000256" key="6">
    <source>
        <dbReference type="ARBA" id="ARBA00022980"/>
    </source>
</evidence>
<evidence type="ECO:0000256" key="7">
    <source>
        <dbReference type="ARBA" id="ARBA00023274"/>
    </source>
</evidence>
<dbReference type="STRING" id="1123349.SAMN02744037_02024"/>
<dbReference type="CDD" id="cd06089">
    <property type="entry name" value="KOW_RPL26"/>
    <property type="match status" value="1"/>
</dbReference>
<dbReference type="InterPro" id="IPR041988">
    <property type="entry name" value="Ribosomal_uL24_KOW"/>
</dbReference>
<dbReference type="InterPro" id="IPR005824">
    <property type="entry name" value="KOW"/>
</dbReference>
<reference evidence="14" key="1">
    <citation type="submission" date="2016-11" db="EMBL/GenBank/DDBJ databases">
        <authorList>
            <person name="Varghese N."/>
            <person name="Submissions S."/>
        </authorList>
    </citation>
    <scope>NUCLEOTIDE SEQUENCE [LARGE SCALE GENOMIC DNA]</scope>
    <source>
        <strain evidence="14">DSM 15518</strain>
    </source>
</reference>
<evidence type="ECO:0000313" key="13">
    <source>
        <dbReference type="EMBL" id="SHK27524.1"/>
    </source>
</evidence>
<keyword evidence="14" id="KW-1185">Reference proteome</keyword>
<comment type="function">
    <text evidence="9 10">One of the proteins that surrounds the polypeptide exit tunnel on the outside of the subunit.</text>
</comment>
<dbReference type="EMBL" id="FRAE01000052">
    <property type="protein sequence ID" value="SHK27524.1"/>
    <property type="molecule type" value="Genomic_DNA"/>
</dbReference>
<dbReference type="AlphaFoldDB" id="A0A1M6R4Z6"/>
<proteinExistence type="inferred from homology"/>
<evidence type="ECO:0000256" key="5">
    <source>
        <dbReference type="ARBA" id="ARBA00022884"/>
    </source>
</evidence>
<dbReference type="InterPro" id="IPR008991">
    <property type="entry name" value="Translation_prot_SH3-like_sf"/>
</dbReference>
<keyword evidence="6 10" id="KW-0689">Ribosomal protein</keyword>
<dbReference type="GO" id="GO:1990904">
    <property type="term" value="C:ribonucleoprotein complex"/>
    <property type="evidence" value="ECO:0007669"/>
    <property type="project" value="UniProtKB-KW"/>
</dbReference>
<sequence>MMRVKKGDTVVVIAGKDKGKKGKVLKVFPKTQRVIVEGVNMATKHQKPNAKVQQGGIIHQEASIHISNVMPFDAKAGKGVRVGFKVLEDGTKVRISRKTGEEI</sequence>
<evidence type="ECO:0000256" key="3">
    <source>
        <dbReference type="ARBA" id="ARBA00011838"/>
    </source>
</evidence>
<dbReference type="InterPro" id="IPR014722">
    <property type="entry name" value="Rib_uL2_dom2"/>
</dbReference>
<comment type="similarity">
    <text evidence="2 10 11">Belongs to the universal ribosomal protein uL24 family.</text>
</comment>
<keyword evidence="4 10" id="KW-0699">rRNA-binding</keyword>
<dbReference type="Pfam" id="PF17136">
    <property type="entry name" value="ribosomal_L24"/>
    <property type="match status" value="1"/>
</dbReference>
<dbReference type="InterPro" id="IPR003256">
    <property type="entry name" value="Ribosomal_uL24"/>
</dbReference>
<gene>
    <name evidence="10" type="primary">rplX</name>
    <name evidence="13" type="ORF">SAMN02744037_02024</name>
</gene>
<dbReference type="SUPFAM" id="SSF50104">
    <property type="entry name" value="Translation proteins SH3-like domain"/>
    <property type="match status" value="1"/>
</dbReference>
<evidence type="ECO:0000256" key="8">
    <source>
        <dbReference type="ARBA" id="ARBA00035206"/>
    </source>
</evidence>
<dbReference type="PROSITE" id="PS01108">
    <property type="entry name" value="RIBOSOMAL_L24"/>
    <property type="match status" value="1"/>
</dbReference>
<protein>
    <recommendedName>
        <fullName evidence="8 10">Large ribosomal subunit protein uL24</fullName>
    </recommendedName>
</protein>
<dbReference type="SMART" id="SM00739">
    <property type="entry name" value="KOW"/>
    <property type="match status" value="1"/>
</dbReference>
<evidence type="ECO:0000256" key="1">
    <source>
        <dbReference type="ARBA" id="ARBA00004072"/>
    </source>
</evidence>
<dbReference type="InterPro" id="IPR005825">
    <property type="entry name" value="Ribosomal_uL24_CS"/>
</dbReference>
<evidence type="ECO:0000256" key="11">
    <source>
        <dbReference type="RuleBase" id="RU003477"/>
    </source>
</evidence>
<evidence type="ECO:0000259" key="12">
    <source>
        <dbReference type="SMART" id="SM00739"/>
    </source>
</evidence>
<dbReference type="PANTHER" id="PTHR12903">
    <property type="entry name" value="MITOCHONDRIAL RIBOSOMAL PROTEIN L24"/>
    <property type="match status" value="1"/>
</dbReference>
<dbReference type="GO" id="GO:0005840">
    <property type="term" value="C:ribosome"/>
    <property type="evidence" value="ECO:0007669"/>
    <property type="project" value="UniProtKB-KW"/>
</dbReference>
<organism evidence="13 14">
    <name type="scientific">Tepidibacter formicigenes DSM 15518</name>
    <dbReference type="NCBI Taxonomy" id="1123349"/>
    <lineage>
        <taxon>Bacteria</taxon>
        <taxon>Bacillati</taxon>
        <taxon>Bacillota</taxon>
        <taxon>Clostridia</taxon>
        <taxon>Peptostreptococcales</taxon>
        <taxon>Peptostreptococcaceae</taxon>
        <taxon>Tepidibacter</taxon>
    </lineage>
</organism>
<dbReference type="GO" id="GO:0003735">
    <property type="term" value="F:structural constituent of ribosome"/>
    <property type="evidence" value="ECO:0007669"/>
    <property type="project" value="InterPro"/>
</dbReference>
<evidence type="ECO:0000256" key="9">
    <source>
        <dbReference type="ARBA" id="ARBA00058688"/>
    </source>
</evidence>